<protein>
    <submittedName>
        <fullName evidence="2">Uncharacterized protein</fullName>
    </submittedName>
</protein>
<evidence type="ECO:0000313" key="3">
    <source>
        <dbReference type="Proteomes" id="UP001460270"/>
    </source>
</evidence>
<accession>A0AAW0NR30</accession>
<dbReference type="AlphaFoldDB" id="A0AAW0NR30"/>
<feature type="region of interest" description="Disordered" evidence="1">
    <location>
        <begin position="215"/>
        <end position="250"/>
    </location>
</feature>
<dbReference type="Proteomes" id="UP001460270">
    <property type="component" value="Unassembled WGS sequence"/>
</dbReference>
<dbReference type="EMBL" id="JBBPFD010000012">
    <property type="protein sequence ID" value="KAK7904319.1"/>
    <property type="molecule type" value="Genomic_DNA"/>
</dbReference>
<reference evidence="3" key="1">
    <citation type="submission" date="2024-04" db="EMBL/GenBank/DDBJ databases">
        <title>Salinicola lusitanus LLJ914,a marine bacterium isolated from the Okinawa Trough.</title>
        <authorList>
            <person name="Li J."/>
        </authorList>
    </citation>
    <scope>NUCLEOTIDE SEQUENCE [LARGE SCALE GENOMIC DNA]</scope>
</reference>
<evidence type="ECO:0000313" key="2">
    <source>
        <dbReference type="EMBL" id="KAK7904319.1"/>
    </source>
</evidence>
<feature type="region of interest" description="Disordered" evidence="1">
    <location>
        <begin position="283"/>
        <end position="352"/>
    </location>
</feature>
<evidence type="ECO:0000256" key="1">
    <source>
        <dbReference type="SAM" id="MobiDB-lite"/>
    </source>
</evidence>
<sequence>MHKRHVNIHQCLTKQPHELSAYKSLDWESAESDTESLAQERAYQQQLQLNLSNSSTGQSVCFNNNVHASHQTDEGEDEDEHLWAFDSLEMSNSQSVRKMAALHAKSQVFPDDPYSHQRYDASPKIISKGMGLSHEGPLISVDESFLNKDEKPRRNRKEVVKKDEYMLITSTRQQLATTPQNFSYDQPYLLHPQNEWNNVVSTPPPLQSNILQFKPSKENYDSKNVSSELTEEPGTHAQSYTEATTEQQVDKTANVQKPLGDIVERNKLTLGRNAKYGSYAKAHARKTPQYGPKVSPMRMGKKAERKEDLNPAGPRQPLAPGVKAEQKDSLSSPLTKAAVKSLDKPPSSSQPLSPAIHLNINLNTTPLLPLLSTQQGRDSIINLSYRKPHLNPQLHIALTPQQTSHRNPLMVYQDALHTDVNLESISAQWQRLATSKDQLLCVEEEEDQRESLKMSRQVRLCHSSQAHRPAHHKAPAPTKCCPLSASWNQRQTLS</sequence>
<feature type="compositionally biased region" description="Polar residues" evidence="1">
    <location>
        <begin position="236"/>
        <end position="250"/>
    </location>
</feature>
<gene>
    <name evidence="2" type="ORF">WMY93_016926</name>
</gene>
<proteinExistence type="predicted"/>
<comment type="caution">
    <text evidence="2">The sequence shown here is derived from an EMBL/GenBank/DDBJ whole genome shotgun (WGS) entry which is preliminary data.</text>
</comment>
<keyword evidence="3" id="KW-1185">Reference proteome</keyword>
<organism evidence="2 3">
    <name type="scientific">Mugilogobius chulae</name>
    <name type="common">yellowstripe goby</name>
    <dbReference type="NCBI Taxonomy" id="88201"/>
    <lineage>
        <taxon>Eukaryota</taxon>
        <taxon>Metazoa</taxon>
        <taxon>Chordata</taxon>
        <taxon>Craniata</taxon>
        <taxon>Vertebrata</taxon>
        <taxon>Euteleostomi</taxon>
        <taxon>Actinopterygii</taxon>
        <taxon>Neopterygii</taxon>
        <taxon>Teleostei</taxon>
        <taxon>Neoteleostei</taxon>
        <taxon>Acanthomorphata</taxon>
        <taxon>Gobiaria</taxon>
        <taxon>Gobiiformes</taxon>
        <taxon>Gobioidei</taxon>
        <taxon>Gobiidae</taxon>
        <taxon>Gobionellinae</taxon>
        <taxon>Mugilogobius</taxon>
    </lineage>
</organism>
<name>A0AAW0NR30_9GOBI</name>